<dbReference type="InterPro" id="IPR039374">
    <property type="entry name" value="SIP_fam"/>
</dbReference>
<dbReference type="InterPro" id="IPR017927">
    <property type="entry name" value="FAD-bd_FR_type"/>
</dbReference>
<dbReference type="InterPro" id="IPR013113">
    <property type="entry name" value="SIP_FAD-bd"/>
</dbReference>
<dbReference type="PANTHER" id="PTHR30157:SF0">
    <property type="entry name" value="NADPH-DEPENDENT FERRIC-CHELATE REDUCTASE"/>
    <property type="match status" value="1"/>
</dbReference>
<dbReference type="Pfam" id="PF08021">
    <property type="entry name" value="FAD_binding_9"/>
    <property type="match status" value="1"/>
</dbReference>
<dbReference type="PANTHER" id="PTHR30157">
    <property type="entry name" value="FERRIC REDUCTASE, NADPH-DEPENDENT"/>
    <property type="match status" value="1"/>
</dbReference>
<reference evidence="2 3" key="1">
    <citation type="submission" date="2024-02" db="EMBL/GenBank/DDBJ databases">
        <authorList>
            <person name="Saticioglu I.B."/>
        </authorList>
    </citation>
    <scope>NUCLEOTIDE SEQUENCE [LARGE SCALE GENOMIC DNA]</scope>
    <source>
        <strain evidence="2 3">Mu-43</strain>
    </source>
</reference>
<dbReference type="Pfam" id="PF04954">
    <property type="entry name" value="SIP"/>
    <property type="match status" value="1"/>
</dbReference>
<dbReference type="RefSeq" id="WP_337320397.1">
    <property type="nucleotide sequence ID" value="NZ_JBBDGN010000009.1"/>
</dbReference>
<comment type="caution">
    <text evidence="2">The sequence shown here is derived from an EMBL/GenBank/DDBJ whole genome shotgun (WGS) entry which is preliminary data.</text>
</comment>
<dbReference type="SUPFAM" id="SSF63380">
    <property type="entry name" value="Riboflavin synthase domain-like"/>
    <property type="match status" value="1"/>
</dbReference>
<gene>
    <name evidence="2" type="ORF">WDU93_10610</name>
</gene>
<accession>A0ABU8LLE8</accession>
<dbReference type="PROSITE" id="PS51384">
    <property type="entry name" value="FAD_FR"/>
    <property type="match status" value="1"/>
</dbReference>
<evidence type="ECO:0000259" key="1">
    <source>
        <dbReference type="PROSITE" id="PS51384"/>
    </source>
</evidence>
<keyword evidence="3" id="KW-1185">Reference proteome</keyword>
<dbReference type="InterPro" id="IPR039261">
    <property type="entry name" value="FNR_nucleotide-bd"/>
</dbReference>
<dbReference type="InterPro" id="IPR017938">
    <property type="entry name" value="Riboflavin_synthase-like_b-brl"/>
</dbReference>
<dbReference type="InterPro" id="IPR007037">
    <property type="entry name" value="SIP_rossman_dom"/>
</dbReference>
<sequence>MANANPGFMIERRGLDLRFRTVTLESREWLAPNYVKVRLRGAELEGFDSPGSDDHMRLFFPDGPVSSVDELRSYPNREYTPLSWGGDWLEVEFAVHGDEGVAAPWAASAPLGSTIGVGGPRGAGVIIGRPGSWLLVGDETAIPAIRRFAALIPEGVPARIVIEVASEADRVEIEAPVEIEWLHRGSDAPASHLIAFVDGLDAADTVGDDPFCFIAAEQQIVKPGRALLQRWGVDVAKAVVKGYWKRGEAEYHAPH</sequence>
<organism evidence="2 3">
    <name type="scientific">Microbacterium istanbulense</name>
    <dbReference type="NCBI Taxonomy" id="3122049"/>
    <lineage>
        <taxon>Bacteria</taxon>
        <taxon>Bacillati</taxon>
        <taxon>Actinomycetota</taxon>
        <taxon>Actinomycetes</taxon>
        <taxon>Micrococcales</taxon>
        <taxon>Microbacteriaceae</taxon>
        <taxon>Microbacterium</taxon>
    </lineage>
</organism>
<dbReference type="Gene3D" id="2.40.30.10">
    <property type="entry name" value="Translation factors"/>
    <property type="match status" value="1"/>
</dbReference>
<dbReference type="Gene3D" id="3.40.50.80">
    <property type="entry name" value="Nucleotide-binding domain of ferredoxin-NADP reductase (FNR) module"/>
    <property type="match status" value="1"/>
</dbReference>
<feature type="domain" description="FAD-binding FR-type" evidence="1">
    <location>
        <begin position="17"/>
        <end position="127"/>
    </location>
</feature>
<proteinExistence type="predicted"/>
<protein>
    <submittedName>
        <fullName evidence="2">Siderophore-interacting protein</fullName>
    </submittedName>
</protein>
<dbReference type="EMBL" id="JBBDGN010000009">
    <property type="protein sequence ID" value="MEJ1092143.1"/>
    <property type="molecule type" value="Genomic_DNA"/>
</dbReference>
<evidence type="ECO:0000313" key="3">
    <source>
        <dbReference type="Proteomes" id="UP001366085"/>
    </source>
</evidence>
<evidence type="ECO:0000313" key="2">
    <source>
        <dbReference type="EMBL" id="MEJ1092143.1"/>
    </source>
</evidence>
<name>A0ABU8LLE8_9MICO</name>
<dbReference type="Proteomes" id="UP001366085">
    <property type="component" value="Unassembled WGS sequence"/>
</dbReference>
<dbReference type="CDD" id="cd06193">
    <property type="entry name" value="siderophore_interacting"/>
    <property type="match status" value="1"/>
</dbReference>